<reference evidence="3 4" key="1">
    <citation type="submission" date="2019-01" db="EMBL/GenBank/DDBJ databases">
        <title>Draft genome sequence of Dictyobacter sp. Uno17.</title>
        <authorList>
            <person name="Wang C.M."/>
            <person name="Zheng Y."/>
            <person name="Sakai Y."/>
            <person name="Abe K."/>
            <person name="Yokota A."/>
            <person name="Yabe S."/>
        </authorList>
    </citation>
    <scope>NUCLEOTIDE SEQUENCE [LARGE SCALE GENOMIC DNA]</scope>
    <source>
        <strain evidence="3 4">Uno17</strain>
    </source>
</reference>
<evidence type="ECO:0000313" key="4">
    <source>
        <dbReference type="Proteomes" id="UP000322530"/>
    </source>
</evidence>
<comment type="caution">
    <text evidence="3">The sequence shown here is derived from an EMBL/GenBank/DDBJ whole genome shotgun (WGS) entry which is preliminary data.</text>
</comment>
<evidence type="ECO:0000313" key="3">
    <source>
        <dbReference type="EMBL" id="GCF11918.1"/>
    </source>
</evidence>
<dbReference type="Pfam" id="PF13610">
    <property type="entry name" value="DDE_Tnp_IS240"/>
    <property type="match status" value="1"/>
</dbReference>
<evidence type="ECO:0000259" key="2">
    <source>
        <dbReference type="Pfam" id="PF13610"/>
    </source>
</evidence>
<feature type="region of interest" description="Disordered" evidence="1">
    <location>
        <begin position="18"/>
        <end position="41"/>
    </location>
</feature>
<proteinExistence type="predicted"/>
<organism evidence="3 4">
    <name type="scientific">Dictyobacter arantiisoli</name>
    <dbReference type="NCBI Taxonomy" id="2014874"/>
    <lineage>
        <taxon>Bacteria</taxon>
        <taxon>Bacillati</taxon>
        <taxon>Chloroflexota</taxon>
        <taxon>Ktedonobacteria</taxon>
        <taxon>Ktedonobacterales</taxon>
        <taxon>Dictyobacteraceae</taxon>
        <taxon>Dictyobacter</taxon>
    </lineage>
</organism>
<name>A0A5A5TKY5_9CHLR</name>
<evidence type="ECO:0000256" key="1">
    <source>
        <dbReference type="SAM" id="MobiDB-lite"/>
    </source>
</evidence>
<accession>A0A5A5TKY5</accession>
<dbReference type="InterPro" id="IPR032874">
    <property type="entry name" value="DDE_dom"/>
</dbReference>
<keyword evidence="4" id="KW-1185">Reference proteome</keyword>
<gene>
    <name evidence="3" type="ORF">KDI_54820</name>
</gene>
<dbReference type="EMBL" id="BIXY01000172">
    <property type="protein sequence ID" value="GCF11918.1"/>
    <property type="molecule type" value="Genomic_DNA"/>
</dbReference>
<feature type="domain" description="DDE" evidence="2">
    <location>
        <begin position="1"/>
        <end position="64"/>
    </location>
</feature>
<dbReference type="Proteomes" id="UP000322530">
    <property type="component" value="Unassembled WGS sequence"/>
</dbReference>
<dbReference type="AlphaFoldDB" id="A0A5A5TKY5"/>
<sequence>MEAAQQCFKHALAVVGPTPKRVTTDGHASSPRAVRETLGDQVLHRTNQYLNNRLEQDHRGVKQR</sequence>
<protein>
    <recommendedName>
        <fullName evidence="2">DDE domain-containing protein</fullName>
    </recommendedName>
</protein>